<dbReference type="Proteomes" id="UP000669179">
    <property type="component" value="Unassembled WGS sequence"/>
</dbReference>
<dbReference type="Gene3D" id="3.40.50.300">
    <property type="entry name" value="P-loop containing nucleotide triphosphate hydrolases"/>
    <property type="match status" value="1"/>
</dbReference>
<feature type="domain" description="ORC1/DEAH AAA+ ATPase" evidence="1">
    <location>
        <begin position="34"/>
        <end position="122"/>
    </location>
</feature>
<dbReference type="PANTHER" id="PTHR47691:SF3">
    <property type="entry name" value="HTH-TYPE TRANSCRIPTIONAL REGULATOR RV0890C-RELATED"/>
    <property type="match status" value="1"/>
</dbReference>
<evidence type="ECO:0000313" key="2">
    <source>
        <dbReference type="EMBL" id="MBO2449004.1"/>
    </source>
</evidence>
<accession>A0A939T524</accession>
<reference evidence="2" key="1">
    <citation type="submission" date="2021-03" db="EMBL/GenBank/DDBJ databases">
        <authorList>
            <person name="Kanchanasin P."/>
            <person name="Saeng-In P."/>
            <person name="Phongsopitanun W."/>
            <person name="Yuki M."/>
            <person name="Kudo T."/>
            <person name="Ohkuma M."/>
            <person name="Tanasupawat S."/>
        </authorList>
    </citation>
    <scope>NUCLEOTIDE SEQUENCE</scope>
    <source>
        <strain evidence="2">GKU 128</strain>
    </source>
</reference>
<evidence type="ECO:0000259" key="1">
    <source>
        <dbReference type="Pfam" id="PF13401"/>
    </source>
</evidence>
<dbReference type="EMBL" id="JAGEOJ010000007">
    <property type="protein sequence ID" value="MBO2449004.1"/>
    <property type="molecule type" value="Genomic_DNA"/>
</dbReference>
<dbReference type="Pfam" id="PF13401">
    <property type="entry name" value="AAA_22"/>
    <property type="match status" value="1"/>
</dbReference>
<dbReference type="GO" id="GO:0016887">
    <property type="term" value="F:ATP hydrolysis activity"/>
    <property type="evidence" value="ECO:0007669"/>
    <property type="project" value="InterPro"/>
</dbReference>
<comment type="caution">
    <text evidence="2">The sequence shown here is derived from an EMBL/GenBank/DDBJ whole genome shotgun (WGS) entry which is preliminary data.</text>
</comment>
<proteinExistence type="predicted"/>
<dbReference type="SUPFAM" id="SSF52540">
    <property type="entry name" value="P-loop containing nucleoside triphosphate hydrolases"/>
    <property type="match status" value="1"/>
</dbReference>
<organism evidence="2 3">
    <name type="scientific">Actinomadura barringtoniae</name>
    <dbReference type="NCBI Taxonomy" id="1427535"/>
    <lineage>
        <taxon>Bacteria</taxon>
        <taxon>Bacillati</taxon>
        <taxon>Actinomycetota</taxon>
        <taxon>Actinomycetes</taxon>
        <taxon>Streptosporangiales</taxon>
        <taxon>Thermomonosporaceae</taxon>
        <taxon>Actinomadura</taxon>
    </lineage>
</organism>
<protein>
    <submittedName>
        <fullName evidence="2">ATPase</fullName>
    </submittedName>
</protein>
<dbReference type="InterPro" id="IPR049945">
    <property type="entry name" value="AAA_22"/>
</dbReference>
<dbReference type="PANTHER" id="PTHR47691">
    <property type="entry name" value="REGULATOR-RELATED"/>
    <property type="match status" value="1"/>
</dbReference>
<name>A0A939T524_9ACTN</name>
<dbReference type="AlphaFoldDB" id="A0A939T524"/>
<sequence length="681" mass="74527">MGSPVQRRGNVPVEAASFVGRTGELAEIQQLLEAARHVTITGAGGVGKTRTALEVARHLHDRFPDGIWLVRLSELRDGALLPHTIARELELQDQTFRPMMDVLADYLAERRCLLILDTCEHLLDTCALLVPALLKGAPELHVITTSRQPLHAQGENAFTIAPLAVPGDDVPAADTRDCDAVRLFADRARAAAPAFRLTEGDLAMVARLCRLLDGLPLALELAAAQLRTLELEEIAVRLDDRFAVLNQTSPSVPLRHETLRAAIGWSHELCTPQERLLWARASVFAGSFTLEAARQVCAGDPIDVTDVPEIIAALVDKSIVLREGSRYRLLDTIREYGAYWLAELGEEHRMWERHRDHYLTMARQAFPQWARSGQVIWYHRIADDHTEIRVALETCLAEADPTALEMAGALWFFWFTCGFQREGRSYLERALALPTAQGDPFRVRALWAHGCVVLAQGDLAAADQSIDACRLIGTPEAEQAADYLEGTSCSIRAQPDEALRLLLGLNPVLERGGVDEAIWMLRQAALAFTRVVRGELGEASALAQAIRTEGLRRGECKFLSFGHYIQALADLGFGDFEGSLRHAREALDGNRRLGDSWGMALALDALAMATAASGDPARGALFLGIGEQLWRRTYGRSQFGSPELTAARQGCEAQIRAAIGDAATDAALATGMRTDPVEALA</sequence>
<dbReference type="RefSeq" id="WP_208256795.1">
    <property type="nucleotide sequence ID" value="NZ_JAGEOJ010000007.1"/>
</dbReference>
<keyword evidence="3" id="KW-1185">Reference proteome</keyword>
<evidence type="ECO:0000313" key="3">
    <source>
        <dbReference type="Proteomes" id="UP000669179"/>
    </source>
</evidence>
<gene>
    <name evidence="2" type="ORF">J4573_18015</name>
</gene>
<dbReference type="PRINTS" id="PR00364">
    <property type="entry name" value="DISEASERSIST"/>
</dbReference>
<dbReference type="InterPro" id="IPR027417">
    <property type="entry name" value="P-loop_NTPase"/>
</dbReference>